<name>D7L7F5_ARALL</name>
<accession>D7L7F5</accession>
<keyword evidence="3" id="KW-1185">Reference proteome</keyword>
<evidence type="ECO:0008006" key="4">
    <source>
        <dbReference type="Google" id="ProtNLM"/>
    </source>
</evidence>
<dbReference type="EMBL" id="GL348715">
    <property type="protein sequence ID" value="EFH61996.1"/>
    <property type="molecule type" value="Genomic_DNA"/>
</dbReference>
<proteinExistence type="predicted"/>
<dbReference type="Gramene" id="scaffold_303186.1">
    <property type="protein sequence ID" value="scaffold_303186.1"/>
    <property type="gene ID" value="scaffold_303186.1"/>
</dbReference>
<sequence>MRLHRSFAGLLVSLIFHIGSPSSHTNTLFSFESLWPQSNRTLVSPGDVFELGFFSRGTSAIGIRT</sequence>
<keyword evidence="1" id="KW-0732">Signal</keyword>
<dbReference type="AlphaFoldDB" id="D7L7F5"/>
<feature type="signal peptide" evidence="1">
    <location>
        <begin position="1"/>
        <end position="25"/>
    </location>
</feature>
<feature type="chain" id="PRO_5003102407" description="Secreted protein" evidence="1">
    <location>
        <begin position="26"/>
        <end position="65"/>
    </location>
</feature>
<dbReference type="Proteomes" id="UP000008694">
    <property type="component" value="Unassembled WGS sequence"/>
</dbReference>
<organism evidence="3">
    <name type="scientific">Arabidopsis lyrata subsp. lyrata</name>
    <name type="common">Lyre-leaved rock-cress</name>
    <dbReference type="NCBI Taxonomy" id="81972"/>
    <lineage>
        <taxon>Eukaryota</taxon>
        <taxon>Viridiplantae</taxon>
        <taxon>Streptophyta</taxon>
        <taxon>Embryophyta</taxon>
        <taxon>Tracheophyta</taxon>
        <taxon>Spermatophyta</taxon>
        <taxon>Magnoliopsida</taxon>
        <taxon>eudicotyledons</taxon>
        <taxon>Gunneridae</taxon>
        <taxon>Pentapetalae</taxon>
        <taxon>rosids</taxon>
        <taxon>malvids</taxon>
        <taxon>Brassicales</taxon>
        <taxon>Brassicaceae</taxon>
        <taxon>Camelineae</taxon>
        <taxon>Arabidopsis</taxon>
    </lineage>
</organism>
<evidence type="ECO:0000256" key="1">
    <source>
        <dbReference type="SAM" id="SignalP"/>
    </source>
</evidence>
<evidence type="ECO:0000313" key="3">
    <source>
        <dbReference type="Proteomes" id="UP000008694"/>
    </source>
</evidence>
<dbReference type="HOGENOM" id="CLU_2852698_0_0_1"/>
<reference evidence="3" key="1">
    <citation type="journal article" date="2011" name="Nat. Genet.">
        <title>The Arabidopsis lyrata genome sequence and the basis of rapid genome size change.</title>
        <authorList>
            <person name="Hu T.T."/>
            <person name="Pattyn P."/>
            <person name="Bakker E.G."/>
            <person name="Cao J."/>
            <person name="Cheng J.-F."/>
            <person name="Clark R.M."/>
            <person name="Fahlgren N."/>
            <person name="Fawcett J.A."/>
            <person name="Grimwood J."/>
            <person name="Gundlach H."/>
            <person name="Haberer G."/>
            <person name="Hollister J.D."/>
            <person name="Ossowski S."/>
            <person name="Ottilar R.P."/>
            <person name="Salamov A.A."/>
            <person name="Schneeberger K."/>
            <person name="Spannagl M."/>
            <person name="Wang X."/>
            <person name="Yang L."/>
            <person name="Nasrallah M.E."/>
            <person name="Bergelson J."/>
            <person name="Carrington J.C."/>
            <person name="Gaut B.S."/>
            <person name="Schmutz J."/>
            <person name="Mayer K.F.X."/>
            <person name="Van de Peer Y."/>
            <person name="Grigoriev I.V."/>
            <person name="Nordborg M."/>
            <person name="Weigel D."/>
            <person name="Guo Y.-L."/>
        </authorList>
    </citation>
    <scope>NUCLEOTIDE SEQUENCE [LARGE SCALE GENOMIC DNA]</scope>
    <source>
        <strain evidence="3">cv. MN47</strain>
    </source>
</reference>
<gene>
    <name evidence="2" type="ORF">ARALYDRAFT_899216</name>
</gene>
<evidence type="ECO:0000313" key="2">
    <source>
        <dbReference type="EMBL" id="EFH61996.1"/>
    </source>
</evidence>
<protein>
    <recommendedName>
        <fullName evidence="4">Secreted protein</fullName>
    </recommendedName>
</protein>